<protein>
    <submittedName>
        <fullName evidence="3">Tetratricopeptide repeat-containing protein</fullName>
    </submittedName>
</protein>
<dbReference type="OrthoDB" id="9766687at2"/>
<keyword evidence="1" id="KW-0808">Transferase</keyword>
<evidence type="ECO:0000256" key="2">
    <source>
        <dbReference type="PROSITE-ProRule" id="PRU00339"/>
    </source>
</evidence>
<dbReference type="PANTHER" id="PTHR12788:SF10">
    <property type="entry name" value="PROTEIN-TYROSINE SULFOTRANSFERASE"/>
    <property type="match status" value="1"/>
</dbReference>
<dbReference type="RefSeq" id="WP_093289034.1">
    <property type="nucleotide sequence ID" value="NZ_FOFS01000015.1"/>
</dbReference>
<sequence length="614" mass="69893">MTDPKQLAQQAFAALRRGDLLQAERLAQPAYRAAPREPLALHAYAAVLHARGSYVDAARVFQRLVDLLPAESAHWMNLATAQRDAGDPEAALHSYRQAYQRGERSADFFFNAGLLLADRKELDAAREHLREAARRAPQDAEIGYQYARVCFACVEVDETQAALRAWRGWQNWTPQLLAGTAGLLLQMGEQADAEVLIAHLDALPERSLERELQIIGMLERLNRVDEAQRRFAALPEPEPAQQVRCLMVAAQLAARAGRHDEAAAHYEALLQLPVAEEDRQQFLFPLAKALDARGRYAEAMHTAKAAHESQWQAMASLMRNRIDEQRPIMAITAYGCEAQDVWQWQEPDAPDTAHSPIFIVAFPRSGTTLLEQALDAHPQLQTMDEQPFLQKAVLRFETHGLSYPDALAQATPDQLADIRRYYWELVSSKLQLRPGQRLIDKNPLNMLRLPAIVRLFPNAPILLAVRHPCDVIISNFFQHYRAPEFVRLCRDLPSLVLAYRKAFDYWYEQAAILQPRVLEVRYESFVADFDRQLRAVADFLELPWDEAMLRPADHARAKGFISTPSYSQVVQPVNTKAVGRWRRYEADMLPLLGELQAHLQRWRYLDEPAAQNSR</sequence>
<dbReference type="InterPro" id="IPR019734">
    <property type="entry name" value="TPR_rpt"/>
</dbReference>
<dbReference type="SMART" id="SM00028">
    <property type="entry name" value="TPR"/>
    <property type="match status" value="4"/>
</dbReference>
<dbReference type="Pfam" id="PF13432">
    <property type="entry name" value="TPR_16"/>
    <property type="match status" value="2"/>
</dbReference>
<dbReference type="PROSITE" id="PS50005">
    <property type="entry name" value="TPR"/>
    <property type="match status" value="1"/>
</dbReference>
<keyword evidence="2" id="KW-0802">TPR repeat</keyword>
<keyword evidence="4" id="KW-1185">Reference proteome</keyword>
<organism evidence="3 4">
    <name type="scientific">Solimonas aquatica</name>
    <dbReference type="NCBI Taxonomy" id="489703"/>
    <lineage>
        <taxon>Bacteria</taxon>
        <taxon>Pseudomonadati</taxon>
        <taxon>Pseudomonadota</taxon>
        <taxon>Gammaproteobacteria</taxon>
        <taxon>Nevskiales</taxon>
        <taxon>Nevskiaceae</taxon>
        <taxon>Solimonas</taxon>
    </lineage>
</organism>
<dbReference type="Gene3D" id="3.40.50.300">
    <property type="entry name" value="P-loop containing nucleotide triphosphate hydrolases"/>
    <property type="match status" value="1"/>
</dbReference>
<evidence type="ECO:0000256" key="1">
    <source>
        <dbReference type="ARBA" id="ARBA00022679"/>
    </source>
</evidence>
<dbReference type="Pfam" id="PF13469">
    <property type="entry name" value="Sulfotransfer_3"/>
    <property type="match status" value="1"/>
</dbReference>
<evidence type="ECO:0000313" key="3">
    <source>
        <dbReference type="EMBL" id="SER07218.1"/>
    </source>
</evidence>
<dbReference type="GO" id="GO:0008476">
    <property type="term" value="F:protein-tyrosine sulfotransferase activity"/>
    <property type="evidence" value="ECO:0007669"/>
    <property type="project" value="InterPro"/>
</dbReference>
<dbReference type="InterPro" id="IPR026634">
    <property type="entry name" value="TPST-like"/>
</dbReference>
<dbReference type="STRING" id="489703.SAMN04488038_11547"/>
<gene>
    <name evidence="3" type="ORF">SAMN04488038_11547</name>
</gene>
<dbReference type="Proteomes" id="UP000199233">
    <property type="component" value="Unassembled WGS sequence"/>
</dbReference>
<accession>A0A1H9L7D2</accession>
<dbReference type="PANTHER" id="PTHR12788">
    <property type="entry name" value="PROTEIN-TYROSINE SULFOTRANSFERASE 2"/>
    <property type="match status" value="1"/>
</dbReference>
<reference evidence="3 4" key="1">
    <citation type="submission" date="2016-10" db="EMBL/GenBank/DDBJ databases">
        <authorList>
            <person name="de Groot N.N."/>
        </authorList>
    </citation>
    <scope>NUCLEOTIDE SEQUENCE [LARGE SCALE GENOMIC DNA]</scope>
    <source>
        <strain evidence="3 4">DSM 25927</strain>
    </source>
</reference>
<dbReference type="EMBL" id="FOFS01000015">
    <property type="protein sequence ID" value="SER07218.1"/>
    <property type="molecule type" value="Genomic_DNA"/>
</dbReference>
<evidence type="ECO:0000313" key="4">
    <source>
        <dbReference type="Proteomes" id="UP000199233"/>
    </source>
</evidence>
<feature type="repeat" description="TPR" evidence="2">
    <location>
        <begin position="106"/>
        <end position="139"/>
    </location>
</feature>
<dbReference type="Gene3D" id="1.25.40.10">
    <property type="entry name" value="Tetratricopeptide repeat domain"/>
    <property type="match status" value="2"/>
</dbReference>
<dbReference type="SUPFAM" id="SSF48452">
    <property type="entry name" value="TPR-like"/>
    <property type="match status" value="2"/>
</dbReference>
<dbReference type="InterPro" id="IPR027417">
    <property type="entry name" value="P-loop_NTPase"/>
</dbReference>
<name>A0A1H9L7D2_9GAMM</name>
<dbReference type="SUPFAM" id="SSF52540">
    <property type="entry name" value="P-loop containing nucleoside triphosphate hydrolases"/>
    <property type="match status" value="1"/>
</dbReference>
<dbReference type="AlphaFoldDB" id="A0A1H9L7D2"/>
<dbReference type="InterPro" id="IPR011990">
    <property type="entry name" value="TPR-like_helical_dom_sf"/>
</dbReference>
<proteinExistence type="predicted"/>